<evidence type="ECO:0000313" key="3">
    <source>
        <dbReference type="Proteomes" id="UP000235371"/>
    </source>
</evidence>
<feature type="region of interest" description="Disordered" evidence="1">
    <location>
        <begin position="170"/>
        <end position="213"/>
    </location>
</feature>
<evidence type="ECO:0000256" key="1">
    <source>
        <dbReference type="SAM" id="MobiDB-lite"/>
    </source>
</evidence>
<dbReference type="InterPro" id="IPR022190">
    <property type="entry name" value="DUF3716"/>
</dbReference>
<dbReference type="Pfam" id="PF12511">
    <property type="entry name" value="DUF3716"/>
    <property type="match status" value="1"/>
</dbReference>
<dbReference type="STRING" id="1095630.A0A2J6SIG2"/>
<dbReference type="InParanoid" id="A0A2J6SIG2"/>
<keyword evidence="3" id="KW-1185">Reference proteome</keyword>
<dbReference type="RefSeq" id="XP_024727458.1">
    <property type="nucleotide sequence ID" value="XM_024871477.1"/>
</dbReference>
<dbReference type="Proteomes" id="UP000235371">
    <property type="component" value="Unassembled WGS sequence"/>
</dbReference>
<dbReference type="GeneID" id="36579559"/>
<organism evidence="2 3">
    <name type="scientific">Hyaloscypha bicolor E</name>
    <dbReference type="NCBI Taxonomy" id="1095630"/>
    <lineage>
        <taxon>Eukaryota</taxon>
        <taxon>Fungi</taxon>
        <taxon>Dikarya</taxon>
        <taxon>Ascomycota</taxon>
        <taxon>Pezizomycotina</taxon>
        <taxon>Leotiomycetes</taxon>
        <taxon>Helotiales</taxon>
        <taxon>Hyaloscyphaceae</taxon>
        <taxon>Hyaloscypha</taxon>
        <taxon>Hyaloscypha bicolor</taxon>
    </lineage>
</organism>
<evidence type="ECO:0000313" key="2">
    <source>
        <dbReference type="EMBL" id="PMD50554.1"/>
    </source>
</evidence>
<feature type="compositionally biased region" description="Polar residues" evidence="1">
    <location>
        <begin position="189"/>
        <end position="213"/>
    </location>
</feature>
<name>A0A2J6SIG2_9HELO</name>
<dbReference type="EMBL" id="KZ613913">
    <property type="protein sequence ID" value="PMD50554.1"/>
    <property type="molecule type" value="Genomic_DNA"/>
</dbReference>
<accession>A0A2J6SIG2</accession>
<reference evidence="2 3" key="1">
    <citation type="submission" date="2016-04" db="EMBL/GenBank/DDBJ databases">
        <title>A degradative enzymes factory behind the ericoid mycorrhizal symbiosis.</title>
        <authorList>
            <consortium name="DOE Joint Genome Institute"/>
            <person name="Martino E."/>
            <person name="Morin E."/>
            <person name="Grelet G."/>
            <person name="Kuo A."/>
            <person name="Kohler A."/>
            <person name="Daghino S."/>
            <person name="Barry K."/>
            <person name="Choi C."/>
            <person name="Cichocki N."/>
            <person name="Clum A."/>
            <person name="Copeland A."/>
            <person name="Hainaut M."/>
            <person name="Haridas S."/>
            <person name="Labutti K."/>
            <person name="Lindquist E."/>
            <person name="Lipzen A."/>
            <person name="Khouja H.-R."/>
            <person name="Murat C."/>
            <person name="Ohm R."/>
            <person name="Olson A."/>
            <person name="Spatafora J."/>
            <person name="Veneault-Fourrey C."/>
            <person name="Henrissat B."/>
            <person name="Grigoriev I."/>
            <person name="Martin F."/>
            <person name="Perotto S."/>
        </authorList>
    </citation>
    <scope>NUCLEOTIDE SEQUENCE [LARGE SCALE GENOMIC DNA]</scope>
    <source>
        <strain evidence="2 3">E</strain>
    </source>
</reference>
<proteinExistence type="predicted"/>
<gene>
    <name evidence="2" type="ORF">K444DRAFT_271670</name>
</gene>
<feature type="region of interest" description="Disordered" evidence="1">
    <location>
        <begin position="1"/>
        <end position="50"/>
    </location>
</feature>
<feature type="compositionally biased region" description="Basic and acidic residues" evidence="1">
    <location>
        <begin position="19"/>
        <end position="29"/>
    </location>
</feature>
<dbReference type="OrthoDB" id="4368526at2759"/>
<dbReference type="AlphaFoldDB" id="A0A2J6SIG2"/>
<protein>
    <submittedName>
        <fullName evidence="2">Uncharacterized protein</fullName>
    </submittedName>
</protein>
<sequence length="383" mass="42067">MPPNVAELDIGPQNPPYEFKLDEQNRETNEQISATQDVREQERSSPRPGSIHIPFLDRLRALPEVREIPWRPGQELPPDRSIDSPRVQQRGAILLSTRGAVAPIPCEHCAAGYGRFSSCITLDQWFQGACSGCIFTSKGNKCSLRALVSGTADGRALRYHTDNPAKLQSYIRNAAENPKPPKKRKRRSAPSQMQSAAEPSHTSSFSHVASPQAISSSTDLDTLLQAEIAREQSSGQHDVIHTEKKQYKPHNPSQPNVAKVRGPIIGAAPSPYSNEARKFILDESSPRDPATIPTERSVLPWSAQQALSEEKKSVTSGSTTLPYLSGYSKTTSTPMIDTLPKAKQRQIFSVISGLQGGIDHLQKQLDALKALLGIDDEDETEPR</sequence>